<dbReference type="SUPFAM" id="SSF53901">
    <property type="entry name" value="Thiolase-like"/>
    <property type="match status" value="1"/>
</dbReference>
<dbReference type="InterPro" id="IPR014030">
    <property type="entry name" value="Ketoacyl_synth_N"/>
</dbReference>
<dbReference type="EMBL" id="JX679499">
    <property type="protein sequence ID" value="AFV52179.1"/>
    <property type="molecule type" value="Genomic_DNA"/>
</dbReference>
<feature type="domain" description="Beta-ketoacyl synthase-like N-terminal" evidence="1">
    <location>
        <begin position="47"/>
        <end position="173"/>
    </location>
</feature>
<protein>
    <submittedName>
        <fullName evidence="2">Ketosynthase</fullName>
    </submittedName>
</protein>
<evidence type="ECO:0000259" key="1">
    <source>
        <dbReference type="Pfam" id="PF00109"/>
    </source>
</evidence>
<dbReference type="Pfam" id="PF00109">
    <property type="entry name" value="ketoacyl-synt"/>
    <property type="match status" value="1"/>
</dbReference>
<evidence type="ECO:0000313" key="2">
    <source>
        <dbReference type="EMBL" id="AFV52179.1"/>
    </source>
</evidence>
<dbReference type="GO" id="GO:0016746">
    <property type="term" value="F:acyltransferase activity"/>
    <property type="evidence" value="ECO:0007669"/>
    <property type="project" value="InterPro"/>
</dbReference>
<proteinExistence type="predicted"/>
<dbReference type="AlphaFoldDB" id="K4P152"/>
<dbReference type="InterPro" id="IPR016039">
    <property type="entry name" value="Thiolase-like"/>
</dbReference>
<sequence>MTPTLLATGWSVHLPGVALAEGLDRPGEWAHADAPAPDRAATLLGRKGLLAKEPATRLALCAVHRALGLPPGRPTGPPSPRTAVVACGNLGNVKTVADIARAVSTEGLKGVSALDAPNASSNVLAGAVALWFGFGGPNLMVCSGATAGADGLRLADLLLRARRADRVVLVGAEPADEVASALHGTVDARGGLLAGAACLVLRRGEEADAVGGAALALLPDHAAWPRPPHVVLGPDGFDPVRHWGDCHGAQGVVSAALAAHLAVDDGHGAVGVRDGSLAVLVEAAGGGGG</sequence>
<reference evidence="2" key="1">
    <citation type="journal article" date="2013" name="Proc. Natl. Acad. Sci. U.S.A.">
        <title>A new member of the 4-methylideneimidazole-5-one-containing aminomutase family from the enediyne kedarcidin biosynthetic pathway.</title>
        <authorList>
            <person name="Huang S.X."/>
            <person name="Lohman J.R."/>
            <person name="Huang T."/>
            <person name="Shen B."/>
        </authorList>
    </citation>
    <scope>NUCLEOTIDE SEQUENCE</scope>
    <source>
        <strain evidence="2">ATCC 53650</strain>
    </source>
</reference>
<organism evidence="2">
    <name type="scientific">Streptoalloteichus sp. ATCC 53650</name>
    <dbReference type="NCBI Taxonomy" id="756733"/>
    <lineage>
        <taxon>Bacteria</taxon>
        <taxon>Bacillati</taxon>
        <taxon>Actinomycetota</taxon>
        <taxon>Actinomycetes</taxon>
        <taxon>Pseudonocardiales</taxon>
        <taxon>Pseudonocardiaceae</taxon>
        <taxon>Streptoalloteichus</taxon>
    </lineage>
</organism>
<name>K4P152_9PSEU</name>
<accession>K4P152</accession>
<dbReference type="Gene3D" id="3.40.47.10">
    <property type="match status" value="1"/>
</dbReference>